<accession>A0AAW4KQ45</accession>
<feature type="non-terminal residue" evidence="1">
    <location>
        <position position="1"/>
    </location>
</feature>
<evidence type="ECO:0000313" key="2">
    <source>
        <dbReference type="Proteomes" id="UP001196338"/>
    </source>
</evidence>
<reference evidence="1" key="1">
    <citation type="submission" date="2021-05" db="EMBL/GenBank/DDBJ databases">
        <authorList>
            <person name="Stine C."/>
        </authorList>
    </citation>
    <scope>NUCLEOTIDE SEQUENCE</scope>
    <source>
        <strain evidence="1">TDS0091212</strain>
    </source>
</reference>
<dbReference type="Gene3D" id="1.25.40.10">
    <property type="entry name" value="Tetratricopeptide repeat domain"/>
    <property type="match status" value="1"/>
</dbReference>
<dbReference type="SUPFAM" id="SSF48452">
    <property type="entry name" value="TPR-like"/>
    <property type="match status" value="1"/>
</dbReference>
<dbReference type="EMBL" id="JAHBND010000559">
    <property type="protein sequence ID" value="MBS7674570.1"/>
    <property type="molecule type" value="Genomic_DNA"/>
</dbReference>
<name>A0AAW4KQ45_VIBCL</name>
<dbReference type="Proteomes" id="UP001196338">
    <property type="component" value="Unassembled WGS sequence"/>
</dbReference>
<dbReference type="InterPro" id="IPR011990">
    <property type="entry name" value="TPR-like_helical_dom_sf"/>
</dbReference>
<feature type="non-terminal residue" evidence="1">
    <location>
        <position position="101"/>
    </location>
</feature>
<organism evidence="1 2">
    <name type="scientific">Vibrio cholerae</name>
    <dbReference type="NCBI Taxonomy" id="666"/>
    <lineage>
        <taxon>Bacteria</taxon>
        <taxon>Pseudomonadati</taxon>
        <taxon>Pseudomonadota</taxon>
        <taxon>Gammaproteobacteria</taxon>
        <taxon>Vibrionales</taxon>
        <taxon>Vibrionaceae</taxon>
        <taxon>Vibrio</taxon>
    </lineage>
</organism>
<evidence type="ECO:0000313" key="1">
    <source>
        <dbReference type="EMBL" id="MBS7674570.1"/>
    </source>
</evidence>
<proteinExistence type="predicted"/>
<reference evidence="1" key="2">
    <citation type="submission" date="2023-08" db="EMBL/GenBank/DDBJ databases">
        <title>Vibrio cholerae Outbreaks in Tanzania Exemplify Founder Flush: Simultaneous Increases in Population Size and Genetic Diversity.</title>
        <authorList>
            <person name="Debes A.K."/>
            <person name="Mohammed A."/>
            <person name="Maseke I."/>
            <person name="Almeida M."/>
            <person name="Li S."/>
            <person name="Matimba H."/>
            <person name="Joachim A."/>
            <person name="Mizinduko M."/>
            <person name="Nyanga S."/>
            <person name="Kelly M."/>
            <person name="Kachwamba Y."/>
            <person name="Schaffer A.M."/>
            <person name="Nyanga A.S."/>
            <person name="Mghamba J."/>
            <person name="Mosha F.S."/>
            <person name="Sack D.A."/>
            <person name="Stine O.C."/>
        </authorList>
    </citation>
    <scope>NUCLEOTIDE SEQUENCE</scope>
    <source>
        <strain evidence="1">TDS0091212</strain>
    </source>
</reference>
<dbReference type="AlphaFoldDB" id="A0AAW4KQ45"/>
<sequence length="101" mass="11366">VLLFRQHEQHGDELMLGSAQLVGLLTAALLFAGRFEQAALCIDQLARFAPQPTAAAQRYLLARWQAQWGWLLHLSGDAERSREHFLEALQALPDSAWTSRL</sequence>
<gene>
    <name evidence="1" type="ORF">KIN13_14155</name>
</gene>
<dbReference type="RefSeq" id="WP_213421044.1">
    <property type="nucleotide sequence ID" value="NZ_JAHBND010000559.1"/>
</dbReference>
<protein>
    <submittedName>
        <fullName evidence="1">Uncharacterized protein</fullName>
    </submittedName>
</protein>
<comment type="caution">
    <text evidence="1">The sequence shown here is derived from an EMBL/GenBank/DDBJ whole genome shotgun (WGS) entry which is preliminary data.</text>
</comment>